<dbReference type="GO" id="GO:0016787">
    <property type="term" value="F:hydrolase activity"/>
    <property type="evidence" value="ECO:0007669"/>
    <property type="project" value="UniProtKB-KW"/>
</dbReference>
<keyword evidence="10" id="KW-1185">Reference proteome</keyword>
<keyword evidence="3" id="KW-0540">Nuclease</keyword>
<keyword evidence="4" id="KW-0255">Endonuclease</keyword>
<evidence type="ECO:0000256" key="5">
    <source>
        <dbReference type="ARBA" id="ARBA00022801"/>
    </source>
</evidence>
<evidence type="ECO:0000256" key="1">
    <source>
        <dbReference type="ARBA" id="ARBA00022679"/>
    </source>
</evidence>
<dbReference type="FunFam" id="3.10.20.370:FF:000001">
    <property type="entry name" value="Retrovirus-related Pol polyprotein from transposon 17.6-like protein"/>
    <property type="match status" value="1"/>
</dbReference>
<dbReference type="InterPro" id="IPR043128">
    <property type="entry name" value="Rev_trsase/Diguanyl_cyclase"/>
</dbReference>
<feature type="domain" description="Reverse transcriptase" evidence="7">
    <location>
        <begin position="34"/>
        <end position="159"/>
    </location>
</feature>
<protein>
    <submittedName>
        <fullName evidence="9">Uncharacterized protein</fullName>
    </submittedName>
</protein>
<evidence type="ECO:0000256" key="3">
    <source>
        <dbReference type="ARBA" id="ARBA00022722"/>
    </source>
</evidence>
<dbReference type="CDD" id="cd09274">
    <property type="entry name" value="RNase_HI_RT_Ty3"/>
    <property type="match status" value="1"/>
</dbReference>
<evidence type="ECO:0000313" key="10">
    <source>
        <dbReference type="Proteomes" id="UP001187531"/>
    </source>
</evidence>
<dbReference type="InterPro" id="IPR043502">
    <property type="entry name" value="DNA/RNA_pol_sf"/>
</dbReference>
<dbReference type="CDD" id="cd01647">
    <property type="entry name" value="RT_LTR"/>
    <property type="match status" value="1"/>
</dbReference>
<dbReference type="SUPFAM" id="SSF56672">
    <property type="entry name" value="DNA/RNA polymerases"/>
    <property type="match status" value="1"/>
</dbReference>
<dbReference type="Gene3D" id="3.30.70.270">
    <property type="match status" value="1"/>
</dbReference>
<gene>
    <name evidence="9" type="ORF">QYM36_004222</name>
</gene>
<dbReference type="InterPro" id="IPR041373">
    <property type="entry name" value="RT_RNaseH"/>
</dbReference>
<dbReference type="Pfam" id="PF00078">
    <property type="entry name" value="RVT_1"/>
    <property type="match status" value="1"/>
</dbReference>
<name>A0AA88I4Y4_ARTSF</name>
<dbReference type="Proteomes" id="UP001187531">
    <property type="component" value="Unassembled WGS sequence"/>
</dbReference>
<dbReference type="Gene3D" id="3.10.10.10">
    <property type="entry name" value="HIV Type 1 Reverse Transcriptase, subunit A, domain 1"/>
    <property type="match status" value="1"/>
</dbReference>
<accession>A0AA88I4Y4</accession>
<dbReference type="PANTHER" id="PTHR37984">
    <property type="entry name" value="PROTEIN CBG26694"/>
    <property type="match status" value="1"/>
</dbReference>
<dbReference type="GO" id="GO:0004519">
    <property type="term" value="F:endonuclease activity"/>
    <property type="evidence" value="ECO:0007669"/>
    <property type="project" value="UniProtKB-KW"/>
</dbReference>
<organism evidence="9 10">
    <name type="scientific">Artemia franciscana</name>
    <name type="common">Brine shrimp</name>
    <name type="synonym">Artemia sanfranciscana</name>
    <dbReference type="NCBI Taxonomy" id="6661"/>
    <lineage>
        <taxon>Eukaryota</taxon>
        <taxon>Metazoa</taxon>
        <taxon>Ecdysozoa</taxon>
        <taxon>Arthropoda</taxon>
        <taxon>Crustacea</taxon>
        <taxon>Branchiopoda</taxon>
        <taxon>Anostraca</taxon>
        <taxon>Artemiidae</taxon>
        <taxon>Artemia</taxon>
    </lineage>
</organism>
<comment type="caution">
    <text evidence="9">The sequence shown here is derived from an EMBL/GenBank/DDBJ whole genome shotgun (WGS) entry which is preliminary data.</text>
</comment>
<dbReference type="PANTHER" id="PTHR37984:SF5">
    <property type="entry name" value="PROTEIN NYNRIN-LIKE"/>
    <property type="match status" value="1"/>
</dbReference>
<evidence type="ECO:0000256" key="6">
    <source>
        <dbReference type="ARBA" id="ARBA00022918"/>
    </source>
</evidence>
<sequence length="298" mass="34491">MKQTLKDELDRLEALNIIGKVSEPTDWVNAMFMVEKKDRSVRLCIDPVDLNKAIRRPHYPIPTFEDATEDLHGISIVSKVDVQSGYWILLLTERSSFYTTLSTVFGRYRWKRYPFGLLSVQDEFQRQMDEIFEGFEGIRILVDDILVYGKSQEEHDNRLWQSLNTPVRKDSRRVDLKVDASKQGLGAEISTNGNICGYTSRALSKTEKNYSQLKKEMYAMVYGLKHFHHYIYGRKVTVTTDSRPLETILSKPLHQVQTRLQRMMIQILPYDLEVIYSPGSNIPVADALSQLHLPDTDL</sequence>
<keyword evidence="5" id="KW-0378">Hydrolase</keyword>
<evidence type="ECO:0000259" key="8">
    <source>
        <dbReference type="Pfam" id="PF17917"/>
    </source>
</evidence>
<evidence type="ECO:0000256" key="4">
    <source>
        <dbReference type="ARBA" id="ARBA00022759"/>
    </source>
</evidence>
<keyword evidence="2" id="KW-0548">Nucleotidyltransferase</keyword>
<reference evidence="9" key="1">
    <citation type="submission" date="2023-07" db="EMBL/GenBank/DDBJ databases">
        <title>Chromosome-level genome assembly of Artemia franciscana.</title>
        <authorList>
            <person name="Jo E."/>
        </authorList>
    </citation>
    <scope>NUCLEOTIDE SEQUENCE</scope>
    <source>
        <tissue evidence="9">Whole body</tissue>
    </source>
</reference>
<evidence type="ECO:0000313" key="9">
    <source>
        <dbReference type="EMBL" id="KAK2720264.1"/>
    </source>
</evidence>
<dbReference type="AlphaFoldDB" id="A0AA88I4Y4"/>
<keyword evidence="1" id="KW-0808">Transferase</keyword>
<dbReference type="InterPro" id="IPR050951">
    <property type="entry name" value="Retrovirus_Pol_polyprotein"/>
</dbReference>
<dbReference type="EMBL" id="JAVRJZ010000007">
    <property type="protein sequence ID" value="KAK2720264.1"/>
    <property type="molecule type" value="Genomic_DNA"/>
</dbReference>
<keyword evidence="6" id="KW-0695">RNA-directed DNA polymerase</keyword>
<dbReference type="Pfam" id="PF17917">
    <property type="entry name" value="RT_RNaseH"/>
    <property type="match status" value="1"/>
</dbReference>
<evidence type="ECO:0000259" key="7">
    <source>
        <dbReference type="Pfam" id="PF00078"/>
    </source>
</evidence>
<proteinExistence type="predicted"/>
<dbReference type="InterPro" id="IPR000477">
    <property type="entry name" value="RT_dom"/>
</dbReference>
<evidence type="ECO:0000256" key="2">
    <source>
        <dbReference type="ARBA" id="ARBA00022695"/>
    </source>
</evidence>
<feature type="domain" description="Reverse transcriptase RNase H-like" evidence="8">
    <location>
        <begin position="171"/>
        <end position="268"/>
    </location>
</feature>
<dbReference type="GO" id="GO:0003964">
    <property type="term" value="F:RNA-directed DNA polymerase activity"/>
    <property type="evidence" value="ECO:0007669"/>
    <property type="project" value="UniProtKB-KW"/>
</dbReference>